<evidence type="ECO:0000313" key="6">
    <source>
        <dbReference type="Proteomes" id="UP000694846"/>
    </source>
</evidence>
<evidence type="ECO:0000256" key="4">
    <source>
        <dbReference type="SAM" id="MobiDB-lite"/>
    </source>
</evidence>
<dbReference type="Gene3D" id="2.30.42.10">
    <property type="match status" value="1"/>
</dbReference>
<keyword evidence="3" id="KW-0862">Zinc</keyword>
<feature type="compositionally biased region" description="Polar residues" evidence="4">
    <location>
        <begin position="330"/>
        <end position="342"/>
    </location>
</feature>
<dbReference type="GO" id="GO:0051371">
    <property type="term" value="F:muscle alpha-actinin binding"/>
    <property type="evidence" value="ECO:0007669"/>
    <property type="project" value="TreeGrafter"/>
</dbReference>
<dbReference type="GO" id="GO:0031941">
    <property type="term" value="C:filamentous actin"/>
    <property type="evidence" value="ECO:0007669"/>
    <property type="project" value="TreeGrafter"/>
</dbReference>
<dbReference type="SUPFAM" id="SSF50156">
    <property type="entry name" value="PDZ domain-like"/>
    <property type="match status" value="1"/>
</dbReference>
<dbReference type="InterPro" id="IPR001478">
    <property type="entry name" value="PDZ"/>
</dbReference>
<accession>A0A8B8G4S8</accession>
<dbReference type="GO" id="GO:0030018">
    <property type="term" value="C:Z disc"/>
    <property type="evidence" value="ECO:0007669"/>
    <property type="project" value="TreeGrafter"/>
</dbReference>
<dbReference type="PROSITE" id="PS50106">
    <property type="entry name" value="PDZ"/>
    <property type="match status" value="1"/>
</dbReference>
<dbReference type="RefSeq" id="XP_025417946.1">
    <property type="nucleotide sequence ID" value="XM_025562161.1"/>
</dbReference>
<dbReference type="SMART" id="SM00228">
    <property type="entry name" value="PDZ"/>
    <property type="match status" value="1"/>
</dbReference>
<dbReference type="InterPro" id="IPR006643">
    <property type="entry name" value="Zasp-like_motif"/>
</dbReference>
<comment type="subcellular location">
    <subcellularLocation>
        <location evidence="1">Cytoplasm</location>
    </subcellularLocation>
</comment>
<proteinExistence type="predicted"/>
<protein>
    <submittedName>
        <fullName evidence="7 8">PDZ and LIM domain protein 3 isoform X1</fullName>
    </submittedName>
</protein>
<keyword evidence="3" id="KW-0440">LIM domain</keyword>
<evidence type="ECO:0000313" key="7">
    <source>
        <dbReference type="RefSeq" id="XP_025417946.1"/>
    </source>
</evidence>
<dbReference type="GO" id="GO:0005912">
    <property type="term" value="C:adherens junction"/>
    <property type="evidence" value="ECO:0007669"/>
    <property type="project" value="TreeGrafter"/>
</dbReference>
<reference evidence="7 8" key="1">
    <citation type="submission" date="2025-04" db="UniProtKB">
        <authorList>
            <consortium name="RefSeq"/>
        </authorList>
    </citation>
    <scope>IDENTIFICATION</scope>
    <source>
        <tissue evidence="7 8">Whole body</tissue>
    </source>
</reference>
<keyword evidence="6" id="KW-1185">Reference proteome</keyword>
<dbReference type="GO" id="GO:0001725">
    <property type="term" value="C:stress fiber"/>
    <property type="evidence" value="ECO:0007669"/>
    <property type="project" value="TreeGrafter"/>
</dbReference>
<dbReference type="PANTHER" id="PTHR24214:SF55">
    <property type="entry name" value="Z BAND ALTERNATIVELY SPLICED PDZ-MOTIF PROTEIN 66, ISOFORM E"/>
    <property type="match status" value="1"/>
</dbReference>
<dbReference type="InterPro" id="IPR036034">
    <property type="entry name" value="PDZ_sf"/>
</dbReference>
<dbReference type="GO" id="GO:0061061">
    <property type="term" value="P:muscle structure development"/>
    <property type="evidence" value="ECO:0007669"/>
    <property type="project" value="TreeGrafter"/>
</dbReference>
<dbReference type="GO" id="GO:0003779">
    <property type="term" value="F:actin binding"/>
    <property type="evidence" value="ECO:0007669"/>
    <property type="project" value="TreeGrafter"/>
</dbReference>
<dbReference type="Proteomes" id="UP000694846">
    <property type="component" value="Unplaced"/>
</dbReference>
<dbReference type="CTD" id="38988"/>
<feature type="domain" description="PDZ" evidence="5">
    <location>
        <begin position="10"/>
        <end position="92"/>
    </location>
</feature>
<dbReference type="Pfam" id="PF00595">
    <property type="entry name" value="PDZ"/>
    <property type="match status" value="1"/>
</dbReference>
<keyword evidence="2" id="KW-0963">Cytoplasm</keyword>
<dbReference type="SMART" id="SM00735">
    <property type="entry name" value="ZM"/>
    <property type="match status" value="1"/>
</dbReference>
<evidence type="ECO:0000256" key="3">
    <source>
        <dbReference type="ARBA" id="ARBA00023038"/>
    </source>
</evidence>
<dbReference type="Pfam" id="PF15936">
    <property type="entry name" value="DUF4749"/>
    <property type="match status" value="1"/>
</dbReference>
<sequence length="388" mass="43460">MDSKKPSTWSVTLKRDGKSQPWGIRLAGGADLNTPLVITKVYYGSPSERDLRVGDIIRKIEVYDARDLRHSDAQNLFGNADQTITLVIQRDAPHFNSRGSDTNSPIPTMMSVVLDDGGRHSQPATTNYTTTINGIYGYERSAQSPVNNFCRFPPSLVDTTLNEYDESHDLTLDQQPYRTNPLVLPGAKVKRDQPKIQSYLRHHPNPMMRANPSHHEQPMETLMKKKVTDTVLQRISNEEAKSKLGRKVVHSQFNSPIGLYSEENIANSIKSQTGYTPLKKTVQYDPAKSETYKAIQESEYGDSHAQEISKPVQPKVYSPVQGSVKKVPVSNGQNYNKLSSPYNPHPGRISPQPHPTAPHPNADYGVSTDEIHQSGSFKRLMHMVMTEN</sequence>
<evidence type="ECO:0000259" key="5">
    <source>
        <dbReference type="PROSITE" id="PS50106"/>
    </source>
</evidence>
<evidence type="ECO:0000256" key="1">
    <source>
        <dbReference type="ARBA" id="ARBA00004496"/>
    </source>
</evidence>
<name>A0A8B8G4S8_9HEMI</name>
<gene>
    <name evidence="7 8" type="primary">LOC112688797</name>
</gene>
<keyword evidence="3" id="KW-0479">Metal-binding</keyword>
<evidence type="ECO:0000313" key="8">
    <source>
        <dbReference type="RefSeq" id="XP_025417947.1"/>
    </source>
</evidence>
<dbReference type="FunFam" id="2.30.42.10:FF:000055">
    <property type="entry name" value="PDZ and LIM domain protein 3"/>
    <property type="match status" value="1"/>
</dbReference>
<dbReference type="PANTHER" id="PTHR24214">
    <property type="entry name" value="PDZ AND LIM DOMAIN PROTEIN ZASP"/>
    <property type="match status" value="1"/>
</dbReference>
<feature type="region of interest" description="Disordered" evidence="4">
    <location>
        <begin position="326"/>
        <end position="368"/>
    </location>
</feature>
<dbReference type="OrthoDB" id="445995at2759"/>
<dbReference type="RefSeq" id="XP_025417947.1">
    <property type="nucleotide sequence ID" value="XM_025562162.1"/>
</dbReference>
<organism evidence="6 8">
    <name type="scientific">Sipha flava</name>
    <name type="common">yellow sugarcane aphid</name>
    <dbReference type="NCBI Taxonomy" id="143950"/>
    <lineage>
        <taxon>Eukaryota</taxon>
        <taxon>Metazoa</taxon>
        <taxon>Ecdysozoa</taxon>
        <taxon>Arthropoda</taxon>
        <taxon>Hexapoda</taxon>
        <taxon>Insecta</taxon>
        <taxon>Pterygota</taxon>
        <taxon>Neoptera</taxon>
        <taxon>Paraneoptera</taxon>
        <taxon>Hemiptera</taxon>
        <taxon>Sternorrhyncha</taxon>
        <taxon>Aphidomorpha</taxon>
        <taxon>Aphidoidea</taxon>
        <taxon>Aphididae</taxon>
        <taxon>Sipha</taxon>
    </lineage>
</organism>
<evidence type="ECO:0000256" key="2">
    <source>
        <dbReference type="ARBA" id="ARBA00022490"/>
    </source>
</evidence>
<dbReference type="GeneID" id="112688797"/>
<dbReference type="InterPro" id="IPR050604">
    <property type="entry name" value="PDZ-LIM_domain"/>
</dbReference>
<dbReference type="InterPro" id="IPR031847">
    <property type="entry name" value="PDLI1-4/Zasp-like_mid"/>
</dbReference>
<dbReference type="GO" id="GO:0030036">
    <property type="term" value="P:actin cytoskeleton organization"/>
    <property type="evidence" value="ECO:0007669"/>
    <property type="project" value="TreeGrafter"/>
</dbReference>
<dbReference type="AlphaFoldDB" id="A0A8B8G4S8"/>